<evidence type="ECO:0000313" key="6">
    <source>
        <dbReference type="Proteomes" id="UP000282926"/>
    </source>
</evidence>
<dbReference type="NCBIfam" id="NF033517">
    <property type="entry name" value="transpos_IS66"/>
    <property type="match status" value="1"/>
</dbReference>
<dbReference type="RefSeq" id="WP_127781482.1">
    <property type="nucleotide sequence ID" value="NZ_SADD01000036.1"/>
</dbReference>
<comment type="caution">
    <text evidence="5">The sequence shown here is derived from an EMBL/GenBank/DDBJ whole genome shotgun (WGS) entry which is preliminary data.</text>
</comment>
<feature type="domain" description="Transposase IS66 central" evidence="3">
    <location>
        <begin position="177"/>
        <end position="442"/>
    </location>
</feature>
<evidence type="ECO:0000259" key="3">
    <source>
        <dbReference type="Pfam" id="PF03050"/>
    </source>
</evidence>
<feature type="compositionally biased region" description="Basic and acidic residues" evidence="2">
    <location>
        <begin position="72"/>
        <end position="82"/>
    </location>
</feature>
<evidence type="ECO:0000259" key="4">
    <source>
        <dbReference type="Pfam" id="PF13005"/>
    </source>
</evidence>
<evidence type="ECO:0000256" key="2">
    <source>
        <dbReference type="SAM" id="MobiDB-lite"/>
    </source>
</evidence>
<keyword evidence="6" id="KW-1185">Reference proteome</keyword>
<accession>A0ABY0CNJ1</accession>
<sequence length="443" mass="51083">MVDIRKEDDIERLREVAVLQDAEIGLLHERLSAMSREIEKLREEKQGRLQQELQAVKASLAKLQKIQFGVSSEKRKRDEAGQKPKKRKRRSRSGPRPQPHLEQKDVWFKLDDADRICPGCGDPLCEMGELAEESELIDVVERKFVVKQVKRQKYTCRGCGHIEAALGPDKLRGTRRYSSDFAIEVATNKYLDHLPLARQVRIMERQGLLIDTQTLWDQLDALADHVETTYLGIKHWIFGADVVGMDETTWRLMETGATKKWQMWAIRGRGAMWFALRDSRSGETAAELLESYSGWLITDGCPSYDKAARLVPGEVRLSGCWAHVRRKFVDAESNDPERAEAALNLIGKLYDVEKKARDPDEGIALMDWRRDLRETESKSILKELKTWAFNQRVLPKSAIGKAIAYMMERWERLELYIEHPELWIDNNPTERGIRGPVVGRKNH</sequence>
<protein>
    <submittedName>
        <fullName evidence="5">IS66 family transposase</fullName>
    </submittedName>
</protein>
<dbReference type="Pfam" id="PF13005">
    <property type="entry name" value="zf-IS66"/>
    <property type="match status" value="1"/>
</dbReference>
<proteinExistence type="predicted"/>
<gene>
    <name evidence="5" type="ORF">EA187_20180</name>
</gene>
<feature type="region of interest" description="Disordered" evidence="2">
    <location>
        <begin position="71"/>
        <end position="104"/>
    </location>
</feature>
<dbReference type="PANTHER" id="PTHR33678:SF2">
    <property type="match status" value="1"/>
</dbReference>
<feature type="non-terminal residue" evidence="5">
    <location>
        <position position="443"/>
    </location>
</feature>
<dbReference type="Proteomes" id="UP000282926">
    <property type="component" value="Unassembled WGS sequence"/>
</dbReference>
<dbReference type="EMBL" id="SADD01000036">
    <property type="protein sequence ID" value="RVU40213.1"/>
    <property type="molecule type" value="Genomic_DNA"/>
</dbReference>
<dbReference type="InterPro" id="IPR052344">
    <property type="entry name" value="Transposase-related"/>
</dbReference>
<feature type="domain" description="Transposase IS66 zinc-finger binding" evidence="4">
    <location>
        <begin position="114"/>
        <end position="160"/>
    </location>
</feature>
<dbReference type="PANTHER" id="PTHR33678">
    <property type="entry name" value="BLL1576 PROTEIN"/>
    <property type="match status" value="1"/>
</dbReference>
<keyword evidence="1" id="KW-0175">Coiled coil</keyword>
<dbReference type="Pfam" id="PF03050">
    <property type="entry name" value="DDE_Tnp_IS66"/>
    <property type="match status" value="1"/>
</dbReference>
<organism evidence="5 6">
    <name type="scientific">Lujinxingia sediminis</name>
    <dbReference type="NCBI Taxonomy" id="2480984"/>
    <lineage>
        <taxon>Bacteria</taxon>
        <taxon>Deltaproteobacteria</taxon>
        <taxon>Bradymonadales</taxon>
        <taxon>Lujinxingiaceae</taxon>
        <taxon>Lujinxingia</taxon>
    </lineage>
</organism>
<feature type="compositionally biased region" description="Basic residues" evidence="2">
    <location>
        <begin position="83"/>
        <end position="93"/>
    </location>
</feature>
<feature type="coiled-coil region" evidence="1">
    <location>
        <begin position="24"/>
        <end position="66"/>
    </location>
</feature>
<evidence type="ECO:0000256" key="1">
    <source>
        <dbReference type="SAM" id="Coils"/>
    </source>
</evidence>
<evidence type="ECO:0000313" key="5">
    <source>
        <dbReference type="EMBL" id="RVU40213.1"/>
    </source>
</evidence>
<dbReference type="InterPro" id="IPR024474">
    <property type="entry name" value="Znf_dom_IS66"/>
</dbReference>
<name>A0ABY0CNJ1_9DELT</name>
<dbReference type="InterPro" id="IPR004291">
    <property type="entry name" value="Transposase_IS66_central"/>
</dbReference>
<reference evidence="5 6" key="1">
    <citation type="submission" date="2019-01" db="EMBL/GenBank/DDBJ databases">
        <title>Lujinxingia litoralis gen. nov., sp. nov. and Lujinxingia sediminis gen. nov., sp. nov., new members in the order Bradymonadales, isolated from coastal sediment.</title>
        <authorList>
            <person name="Li C.-M."/>
        </authorList>
    </citation>
    <scope>NUCLEOTIDE SEQUENCE [LARGE SCALE GENOMIC DNA]</scope>
    <source>
        <strain evidence="5 6">SEH01</strain>
    </source>
</reference>